<evidence type="ECO:0000259" key="2">
    <source>
        <dbReference type="Pfam" id="PF00005"/>
    </source>
</evidence>
<protein>
    <recommendedName>
        <fullName evidence="2">ABC transporter domain-containing protein</fullName>
    </recommendedName>
</protein>
<comment type="similarity">
    <text evidence="1">Belongs to the ABC transporter superfamily.</text>
</comment>
<proteinExistence type="inferred from homology"/>
<dbReference type="PANTHER" id="PTHR42798:SF7">
    <property type="entry name" value="ALPHA-D-RIBOSE 1-METHYLPHOSPHONATE 5-TRIPHOSPHATE SYNTHASE SUBUNIT PHNL"/>
    <property type="match status" value="1"/>
</dbReference>
<dbReference type="GO" id="GO:0016887">
    <property type="term" value="F:ATP hydrolysis activity"/>
    <property type="evidence" value="ECO:0007669"/>
    <property type="project" value="InterPro"/>
</dbReference>
<dbReference type="AlphaFoldDB" id="A0A381YJN0"/>
<organism evidence="3">
    <name type="scientific">marine metagenome</name>
    <dbReference type="NCBI Taxonomy" id="408172"/>
    <lineage>
        <taxon>unclassified sequences</taxon>
        <taxon>metagenomes</taxon>
        <taxon>ecological metagenomes</taxon>
    </lineage>
</organism>
<dbReference type="PROSITE" id="PS00211">
    <property type="entry name" value="ABC_TRANSPORTER_1"/>
    <property type="match status" value="1"/>
</dbReference>
<dbReference type="Pfam" id="PF00005">
    <property type="entry name" value="ABC_tran"/>
    <property type="match status" value="1"/>
</dbReference>
<evidence type="ECO:0000256" key="1">
    <source>
        <dbReference type="ARBA" id="ARBA00005417"/>
    </source>
</evidence>
<evidence type="ECO:0000313" key="3">
    <source>
        <dbReference type="EMBL" id="SVA77195.1"/>
    </source>
</evidence>
<accession>A0A381YJN0</accession>
<reference evidence="3" key="1">
    <citation type="submission" date="2018-05" db="EMBL/GenBank/DDBJ databases">
        <authorList>
            <person name="Lanie J.A."/>
            <person name="Ng W.-L."/>
            <person name="Kazmierczak K.M."/>
            <person name="Andrzejewski T.M."/>
            <person name="Davidsen T.M."/>
            <person name="Wayne K.J."/>
            <person name="Tettelin H."/>
            <person name="Glass J.I."/>
            <person name="Rusch D."/>
            <person name="Podicherti R."/>
            <person name="Tsui H.-C.T."/>
            <person name="Winkler M.E."/>
        </authorList>
    </citation>
    <scope>NUCLEOTIDE SEQUENCE</scope>
</reference>
<dbReference type="EMBL" id="UINC01018387">
    <property type="protein sequence ID" value="SVA77195.1"/>
    <property type="molecule type" value="Genomic_DNA"/>
</dbReference>
<dbReference type="InterPro" id="IPR003439">
    <property type="entry name" value="ABC_transporter-like_ATP-bd"/>
</dbReference>
<dbReference type="PANTHER" id="PTHR42798">
    <property type="entry name" value="LIPOPROTEIN-RELEASING SYSTEM ATP-BINDING PROTEIN LOLD"/>
    <property type="match status" value="1"/>
</dbReference>
<sequence length="169" mass="19438">MDSSFKGQYDFLDKNIKNTSNDQKNIIRNNSIGFVHQFFHLIPELNVLENVTLPNLIQCNKVADSVKKAKSILTKFNLQDKIHSKPHNLSGGEQQRVAIARALINKPSIIIADEMTGNLDEKISDSIFNFFLEQIRINNQSLIYVTHNNHYAKQANMKYQILNQKLKQI</sequence>
<dbReference type="InterPro" id="IPR027417">
    <property type="entry name" value="P-loop_NTPase"/>
</dbReference>
<feature type="domain" description="ABC transporter" evidence="2">
    <location>
        <begin position="11"/>
        <end position="116"/>
    </location>
</feature>
<name>A0A381YJN0_9ZZZZ</name>
<gene>
    <name evidence="3" type="ORF">METZ01_LOCUS130049</name>
</gene>
<dbReference type="GO" id="GO:0005524">
    <property type="term" value="F:ATP binding"/>
    <property type="evidence" value="ECO:0007669"/>
    <property type="project" value="InterPro"/>
</dbReference>
<dbReference type="SUPFAM" id="SSF52540">
    <property type="entry name" value="P-loop containing nucleoside triphosphate hydrolases"/>
    <property type="match status" value="1"/>
</dbReference>
<dbReference type="InterPro" id="IPR017871">
    <property type="entry name" value="ABC_transporter-like_CS"/>
</dbReference>
<dbReference type="Gene3D" id="3.40.50.300">
    <property type="entry name" value="P-loop containing nucleotide triphosphate hydrolases"/>
    <property type="match status" value="1"/>
</dbReference>